<proteinExistence type="predicted"/>
<dbReference type="AlphaFoldDB" id="A0A420WEG7"/>
<dbReference type="Gene3D" id="2.60.120.620">
    <property type="entry name" value="q2cbj1_9rhob like domain"/>
    <property type="match status" value="1"/>
</dbReference>
<organism evidence="2 3">
    <name type="scientific">Litorimonas taeanensis</name>
    <dbReference type="NCBI Taxonomy" id="568099"/>
    <lineage>
        <taxon>Bacteria</taxon>
        <taxon>Pseudomonadati</taxon>
        <taxon>Pseudomonadota</taxon>
        <taxon>Alphaproteobacteria</taxon>
        <taxon>Maricaulales</taxon>
        <taxon>Robiginitomaculaceae</taxon>
    </lineage>
</organism>
<sequence length="207" mass="23349">MLDFDRLENGTVKSFPFTYLMAEACLSEEDGAAVRQDYPNITKTGYLPLSKLDVHGAFSRLIDDLQSPRLAEILSDKLGLELRDKPRMITVRKLSKDSDGRIHNDSLSKICTCLIYLNETWDPAYGGAIRALNGENDMDDFADEMTPLTGNMFAFARSETSWHGHPPFAGERYVIQTTFLINEEALARKENRGGIQLLLKKLNPFAR</sequence>
<gene>
    <name evidence="2" type="ORF">DES40_2178</name>
</gene>
<comment type="caution">
    <text evidence="2">The sequence shown here is derived from an EMBL/GenBank/DDBJ whole genome shotgun (WGS) entry which is preliminary data.</text>
</comment>
<accession>A0A420WEG7</accession>
<name>A0A420WEG7_9PROT</name>
<evidence type="ECO:0000313" key="3">
    <source>
        <dbReference type="Proteomes" id="UP000282211"/>
    </source>
</evidence>
<dbReference type="Pfam" id="PF13640">
    <property type="entry name" value="2OG-FeII_Oxy_3"/>
    <property type="match status" value="1"/>
</dbReference>
<evidence type="ECO:0000259" key="1">
    <source>
        <dbReference type="Pfam" id="PF13640"/>
    </source>
</evidence>
<evidence type="ECO:0000313" key="2">
    <source>
        <dbReference type="EMBL" id="RKQ69378.1"/>
    </source>
</evidence>
<feature type="domain" description="Prolyl 4-hydroxylase alpha subunit Fe(2+) 2OG dioxygenase" evidence="1">
    <location>
        <begin position="102"/>
        <end position="176"/>
    </location>
</feature>
<protein>
    <submittedName>
        <fullName evidence="2">2-oxoglutarate-Fe(II)-dependent oxygenase superfamily protein</fullName>
    </submittedName>
</protein>
<dbReference type="RefSeq" id="WP_233345580.1">
    <property type="nucleotide sequence ID" value="NZ_RBII01000002.1"/>
</dbReference>
<dbReference type="InParanoid" id="A0A420WEG7"/>
<dbReference type="InterPro" id="IPR044862">
    <property type="entry name" value="Pro_4_hyd_alph_FE2OG_OXY"/>
</dbReference>
<dbReference type="Proteomes" id="UP000282211">
    <property type="component" value="Unassembled WGS sequence"/>
</dbReference>
<reference evidence="2 3" key="1">
    <citation type="submission" date="2018-10" db="EMBL/GenBank/DDBJ databases">
        <title>Genomic Encyclopedia of Type Strains, Phase IV (KMG-IV): sequencing the most valuable type-strain genomes for metagenomic binning, comparative biology and taxonomic classification.</title>
        <authorList>
            <person name="Goeker M."/>
        </authorList>
    </citation>
    <scope>NUCLEOTIDE SEQUENCE [LARGE SCALE GENOMIC DNA]</scope>
    <source>
        <strain evidence="2 3">DSM 22008</strain>
    </source>
</reference>
<keyword evidence="3" id="KW-1185">Reference proteome</keyword>
<dbReference type="EMBL" id="RBII01000002">
    <property type="protein sequence ID" value="RKQ69378.1"/>
    <property type="molecule type" value="Genomic_DNA"/>
</dbReference>